<feature type="region of interest" description="Disordered" evidence="1">
    <location>
        <begin position="1"/>
        <end position="28"/>
    </location>
</feature>
<accession>A0A3L8SNC9</accession>
<feature type="compositionally biased region" description="Basic and acidic residues" evidence="1">
    <location>
        <begin position="1"/>
        <end position="24"/>
    </location>
</feature>
<reference evidence="2 3" key="1">
    <citation type="journal article" date="2018" name="Proc. R. Soc. B">
        <title>A non-coding region near Follistatin controls head colour polymorphism in the Gouldian finch.</title>
        <authorList>
            <person name="Toomey M.B."/>
            <person name="Marques C.I."/>
            <person name="Andrade P."/>
            <person name="Araujo P.M."/>
            <person name="Sabatino S."/>
            <person name="Gazda M.A."/>
            <person name="Afonso S."/>
            <person name="Lopes R.J."/>
            <person name="Corbo J.C."/>
            <person name="Carneiro M."/>
        </authorList>
    </citation>
    <scope>NUCLEOTIDE SEQUENCE [LARGE SCALE GENOMIC DNA]</scope>
    <source>
        <strain evidence="2">Red01</strain>
        <tissue evidence="2">Muscle</tissue>
    </source>
</reference>
<comment type="caution">
    <text evidence="2">The sequence shown here is derived from an EMBL/GenBank/DDBJ whole genome shotgun (WGS) entry which is preliminary data.</text>
</comment>
<name>A0A3L8SNC9_CHLGU</name>
<dbReference type="EMBL" id="QUSF01000014">
    <property type="protein sequence ID" value="RLW04165.1"/>
    <property type="molecule type" value="Genomic_DNA"/>
</dbReference>
<evidence type="ECO:0000313" key="2">
    <source>
        <dbReference type="EMBL" id="RLW04165.1"/>
    </source>
</evidence>
<proteinExistence type="predicted"/>
<keyword evidence="3" id="KW-1185">Reference proteome</keyword>
<organism evidence="2 3">
    <name type="scientific">Chloebia gouldiae</name>
    <name type="common">Gouldian finch</name>
    <name type="synonym">Erythrura gouldiae</name>
    <dbReference type="NCBI Taxonomy" id="44316"/>
    <lineage>
        <taxon>Eukaryota</taxon>
        <taxon>Metazoa</taxon>
        <taxon>Chordata</taxon>
        <taxon>Craniata</taxon>
        <taxon>Vertebrata</taxon>
        <taxon>Euteleostomi</taxon>
        <taxon>Archelosauria</taxon>
        <taxon>Archosauria</taxon>
        <taxon>Dinosauria</taxon>
        <taxon>Saurischia</taxon>
        <taxon>Theropoda</taxon>
        <taxon>Coelurosauria</taxon>
        <taxon>Aves</taxon>
        <taxon>Neognathae</taxon>
        <taxon>Neoaves</taxon>
        <taxon>Telluraves</taxon>
        <taxon>Australaves</taxon>
        <taxon>Passeriformes</taxon>
        <taxon>Passeroidea</taxon>
        <taxon>Passeridae</taxon>
        <taxon>Chloebia</taxon>
    </lineage>
</organism>
<evidence type="ECO:0000256" key="1">
    <source>
        <dbReference type="SAM" id="MobiDB-lite"/>
    </source>
</evidence>
<dbReference type="AlphaFoldDB" id="A0A3L8SNC9"/>
<dbReference type="Proteomes" id="UP000276834">
    <property type="component" value="Unassembled WGS sequence"/>
</dbReference>
<sequence>MGGERTQKREPESRRLRGEKDTRTRSAPAWVPARDAKHVPAPVLYVSMFDLAMYGISSHPVLLWTLLKRSSAVLTCELLLLQMHGDSSSGLCPVGCQSPGRKWCSLQVLQLGKQQMTETPFFSGIPPD</sequence>
<gene>
    <name evidence="2" type="ORF">DV515_00005936</name>
</gene>
<protein>
    <submittedName>
        <fullName evidence="2">Uncharacterized protein</fullName>
    </submittedName>
</protein>
<evidence type="ECO:0000313" key="3">
    <source>
        <dbReference type="Proteomes" id="UP000276834"/>
    </source>
</evidence>